<comment type="caution">
    <text evidence="11">The sequence shown here is derived from an EMBL/GenBank/DDBJ whole genome shotgun (WGS) entry which is preliminary data.</text>
</comment>
<protein>
    <submittedName>
        <fullName evidence="11">Glycosyl transferase</fullName>
    </submittedName>
</protein>
<feature type="region of interest" description="Disordered" evidence="8">
    <location>
        <begin position="1"/>
        <end position="26"/>
    </location>
</feature>
<keyword evidence="7 9" id="KW-0472">Membrane</keyword>
<keyword evidence="4 11" id="KW-0808">Transferase</keyword>
<keyword evidence="2" id="KW-1003">Cell membrane</keyword>
<evidence type="ECO:0000256" key="8">
    <source>
        <dbReference type="SAM" id="MobiDB-lite"/>
    </source>
</evidence>
<dbReference type="GO" id="GO:0016763">
    <property type="term" value="F:pentosyltransferase activity"/>
    <property type="evidence" value="ECO:0007669"/>
    <property type="project" value="TreeGrafter"/>
</dbReference>
<dbReference type="RefSeq" id="WP_128694595.1">
    <property type="nucleotide sequence ID" value="NZ_LHQS01000003.1"/>
</dbReference>
<keyword evidence="12" id="KW-1185">Reference proteome</keyword>
<evidence type="ECO:0000313" key="11">
    <source>
        <dbReference type="EMBL" id="RXE55413.1"/>
    </source>
</evidence>
<comment type="subcellular location">
    <subcellularLocation>
        <location evidence="1">Cell membrane</location>
        <topology evidence="1">Multi-pass membrane protein</topology>
    </subcellularLocation>
</comment>
<feature type="domain" description="Glycosyltransferase RgtA/B/C/D-like" evidence="10">
    <location>
        <begin position="104"/>
        <end position="258"/>
    </location>
</feature>
<evidence type="ECO:0000256" key="1">
    <source>
        <dbReference type="ARBA" id="ARBA00004651"/>
    </source>
</evidence>
<dbReference type="OrthoDB" id="114973at2157"/>
<evidence type="ECO:0000256" key="3">
    <source>
        <dbReference type="ARBA" id="ARBA00022676"/>
    </source>
</evidence>
<feature type="transmembrane region" description="Helical" evidence="9">
    <location>
        <begin position="323"/>
        <end position="341"/>
    </location>
</feature>
<keyword evidence="6 9" id="KW-1133">Transmembrane helix</keyword>
<organism evidence="11 12">
    <name type="scientific">Methanoculleus taiwanensis</name>
    <dbReference type="NCBI Taxonomy" id="1550565"/>
    <lineage>
        <taxon>Archaea</taxon>
        <taxon>Methanobacteriati</taxon>
        <taxon>Methanobacteriota</taxon>
        <taxon>Stenosarchaea group</taxon>
        <taxon>Methanomicrobia</taxon>
        <taxon>Methanomicrobiales</taxon>
        <taxon>Methanomicrobiaceae</taxon>
        <taxon>Methanoculleus</taxon>
    </lineage>
</organism>
<feature type="transmembrane region" description="Helical" evidence="9">
    <location>
        <begin position="150"/>
        <end position="168"/>
    </location>
</feature>
<reference evidence="11 12" key="1">
    <citation type="journal article" date="2015" name="Int. J. Syst. Evol. Microbiol.">
        <title>Methanoculleus taiwanensis sp. nov., a methanogen isolated from deep marine sediment at the deformation front area near Taiwan.</title>
        <authorList>
            <person name="Weng C.Y."/>
            <person name="Chen S.C."/>
            <person name="Lai M.C."/>
            <person name="Wu S.Y."/>
            <person name="Lin S."/>
            <person name="Yang T.F."/>
            <person name="Chen P.C."/>
        </authorList>
    </citation>
    <scope>NUCLEOTIDE SEQUENCE [LARGE SCALE GENOMIC DNA]</scope>
    <source>
        <strain evidence="11 12">CYW4</strain>
    </source>
</reference>
<evidence type="ECO:0000256" key="5">
    <source>
        <dbReference type="ARBA" id="ARBA00022692"/>
    </source>
</evidence>
<feature type="transmembrane region" description="Helical" evidence="9">
    <location>
        <begin position="380"/>
        <end position="399"/>
    </location>
</feature>
<gene>
    <name evidence="11" type="ORF">ABH15_11760</name>
</gene>
<proteinExistence type="predicted"/>
<dbReference type="PANTHER" id="PTHR33908:SF11">
    <property type="entry name" value="MEMBRANE PROTEIN"/>
    <property type="match status" value="1"/>
</dbReference>
<feature type="compositionally biased region" description="Basic residues" evidence="8">
    <location>
        <begin position="1"/>
        <end position="10"/>
    </location>
</feature>
<evidence type="ECO:0000256" key="7">
    <source>
        <dbReference type="ARBA" id="ARBA00023136"/>
    </source>
</evidence>
<dbReference type="InterPro" id="IPR038731">
    <property type="entry name" value="RgtA/B/C-like"/>
</dbReference>
<sequence length="509" mass="56662">MILMKKKQGREKKEKPSSSNVFCDTTPGDGTAMEETSLPGRILTLAKTCPYMQMLAVLTAVGLLLRLYNLGYNSLWLDEASTLYFARQSLAGIWASTAGGEFNPPLFYWMEHIMLVFGNSEFILRLLPALLGVLTIPVFYFVGATFRDKNTGIIAAALLTFAPFHITYSQEARAYAPMLFFFALSLPFYFKALRTNDLSSWILFGILSSLAFWTHFYAFVPVGILLLFGLAAQAGELKKDLGQMKNLIIGGLAFVLASLPLIIVTAGLFVERTAAAPTYGIQSLPIIYETVRQVSGYNEFVMILFLVLFVVGTAFVWRDNKQGALLLITMMVLPLIVSLLLSTSMPMLPRYLIYLLPFYFVGIAASYQALFTVFPGKKAIYLFIVVIMLLSVPFLASYYTEYQKNDWRGFSAALGENTAAGDVVVVMPGYMHQPLNYYYDNTTDSTIEYGATTSQDLISIQDRHANTRTFYVVTGDLNAANPNGDALAWLQQNTRYAGQNMGIYLFVSP</sequence>
<keyword evidence="3" id="KW-0328">Glycosyltransferase</keyword>
<evidence type="ECO:0000256" key="2">
    <source>
        <dbReference type="ARBA" id="ARBA00022475"/>
    </source>
</evidence>
<feature type="transmembrane region" description="Helical" evidence="9">
    <location>
        <begin position="353"/>
        <end position="374"/>
    </location>
</feature>
<evidence type="ECO:0000313" key="12">
    <source>
        <dbReference type="Proteomes" id="UP000290932"/>
    </source>
</evidence>
<dbReference type="AlphaFoldDB" id="A0A498GY57"/>
<keyword evidence="5 9" id="KW-0812">Transmembrane</keyword>
<feature type="transmembrane region" description="Helical" evidence="9">
    <location>
        <begin position="300"/>
        <end position="317"/>
    </location>
</feature>
<evidence type="ECO:0000256" key="4">
    <source>
        <dbReference type="ARBA" id="ARBA00022679"/>
    </source>
</evidence>
<evidence type="ECO:0000256" key="9">
    <source>
        <dbReference type="SAM" id="Phobius"/>
    </source>
</evidence>
<dbReference type="InterPro" id="IPR050297">
    <property type="entry name" value="LipidA_mod_glycosyltrf_83"/>
</dbReference>
<feature type="transmembrane region" description="Helical" evidence="9">
    <location>
        <begin position="174"/>
        <end position="190"/>
    </location>
</feature>
<evidence type="ECO:0000259" key="10">
    <source>
        <dbReference type="Pfam" id="PF13231"/>
    </source>
</evidence>
<dbReference type="Proteomes" id="UP000290932">
    <property type="component" value="Unassembled WGS sequence"/>
</dbReference>
<feature type="transmembrane region" description="Helical" evidence="9">
    <location>
        <begin position="51"/>
        <end position="68"/>
    </location>
</feature>
<dbReference type="GO" id="GO:0005886">
    <property type="term" value="C:plasma membrane"/>
    <property type="evidence" value="ECO:0007669"/>
    <property type="project" value="UniProtKB-SubCell"/>
</dbReference>
<evidence type="ECO:0000256" key="6">
    <source>
        <dbReference type="ARBA" id="ARBA00022989"/>
    </source>
</evidence>
<dbReference type="GO" id="GO:0008610">
    <property type="term" value="P:lipid biosynthetic process"/>
    <property type="evidence" value="ECO:0007669"/>
    <property type="project" value="UniProtKB-ARBA"/>
</dbReference>
<feature type="transmembrane region" description="Helical" evidence="9">
    <location>
        <begin position="202"/>
        <end position="228"/>
    </location>
</feature>
<feature type="transmembrane region" description="Helical" evidence="9">
    <location>
        <begin position="122"/>
        <end position="143"/>
    </location>
</feature>
<feature type="transmembrane region" description="Helical" evidence="9">
    <location>
        <begin position="248"/>
        <end position="270"/>
    </location>
</feature>
<dbReference type="PANTHER" id="PTHR33908">
    <property type="entry name" value="MANNOSYLTRANSFERASE YKCB-RELATED"/>
    <property type="match status" value="1"/>
</dbReference>
<name>A0A498GY57_9EURY</name>
<accession>A0A498GY57</accession>
<dbReference type="EMBL" id="LHQS01000003">
    <property type="protein sequence ID" value="RXE55413.1"/>
    <property type="molecule type" value="Genomic_DNA"/>
</dbReference>
<dbReference type="Pfam" id="PF13231">
    <property type="entry name" value="PMT_2"/>
    <property type="match status" value="1"/>
</dbReference>